<organism evidence="2 3">
    <name type="scientific">Biomphalaria glabrata</name>
    <name type="common">Bloodfluke planorb</name>
    <name type="synonym">Freshwater snail</name>
    <dbReference type="NCBI Taxonomy" id="6526"/>
    <lineage>
        <taxon>Eukaryota</taxon>
        <taxon>Metazoa</taxon>
        <taxon>Spiralia</taxon>
        <taxon>Lophotrochozoa</taxon>
        <taxon>Mollusca</taxon>
        <taxon>Gastropoda</taxon>
        <taxon>Heterobranchia</taxon>
        <taxon>Euthyneura</taxon>
        <taxon>Panpulmonata</taxon>
        <taxon>Hygrophila</taxon>
        <taxon>Lymnaeoidea</taxon>
        <taxon>Planorbidae</taxon>
        <taxon>Biomphalaria</taxon>
    </lineage>
</organism>
<evidence type="ECO:0000313" key="3">
    <source>
        <dbReference type="Proteomes" id="UP000076420"/>
    </source>
</evidence>
<dbReference type="InterPro" id="IPR029044">
    <property type="entry name" value="Nucleotide-diphossugar_trans"/>
</dbReference>
<evidence type="ECO:0000259" key="1">
    <source>
        <dbReference type="Pfam" id="PF00535"/>
    </source>
</evidence>
<dbReference type="Proteomes" id="UP000076420">
    <property type="component" value="Unassembled WGS sequence"/>
</dbReference>
<evidence type="ECO:0000313" key="2">
    <source>
        <dbReference type="EnsemblMetazoa" id="BGLB006419-PB"/>
    </source>
</evidence>
<dbReference type="AlphaFoldDB" id="A0A2C9JQL1"/>
<proteinExistence type="predicted"/>
<dbReference type="STRING" id="6526.A0A2C9JQL1"/>
<dbReference type="VEuPathDB" id="VectorBase:BGLAX_052594"/>
<sequence length="346" mass="39613">MASPAAVSIIMPVHNGSLWLKECLASVSQQTYSGKIELSVYDDASTDDSRKLIDNWARLCDDPRISLKISGHEGLPYGVGYAKNQAIAQSSGEFLCFLDSDDVMHEDRIVRQLEVAVVFHRAIVGCKFHREPQGSTARFTQWANTLTQDQLYTQVYLSHGPTVIMPTWFCHRDVITSLGGFDERGKGTPEDLLLFYKHLENGGEVIKVDLDLLMYRYHPQAETFSIAESTIWTARVEFLEKQVLNKLKSFSIWNAGKQGRKFYRSLSPYNKKKVLMFCDVDIKKIEQKSFILMKEKEVPRPKIPIVHFTEVRPPVIICVKMNLSGNFEQNLKSLRLKEGRDYLHFN</sequence>
<feature type="domain" description="Glycosyltransferase 2-like" evidence="1">
    <location>
        <begin position="8"/>
        <end position="175"/>
    </location>
</feature>
<name>A0A2C9JQL1_BIOGL</name>
<accession>A0A2C9JQL1</accession>
<gene>
    <name evidence="2" type="primary">106063826</name>
</gene>
<dbReference type="Gene3D" id="3.90.550.10">
    <property type="entry name" value="Spore Coat Polysaccharide Biosynthesis Protein SpsA, Chain A"/>
    <property type="match status" value="1"/>
</dbReference>
<protein>
    <recommendedName>
        <fullName evidence="1">Glycosyltransferase 2-like domain-containing protein</fullName>
    </recommendedName>
</protein>
<dbReference type="PANTHER" id="PTHR22916:SF3">
    <property type="entry name" value="UDP-GLCNAC:BETAGAL BETA-1,3-N-ACETYLGLUCOSAMINYLTRANSFERASE-LIKE PROTEIN 1"/>
    <property type="match status" value="1"/>
</dbReference>
<reference evidence="2" key="1">
    <citation type="submission" date="2020-05" db="UniProtKB">
        <authorList>
            <consortium name="EnsemblMetazoa"/>
        </authorList>
    </citation>
    <scope>IDENTIFICATION</scope>
    <source>
        <strain evidence="2">BB02</strain>
    </source>
</reference>
<dbReference type="GO" id="GO:0016758">
    <property type="term" value="F:hexosyltransferase activity"/>
    <property type="evidence" value="ECO:0007669"/>
    <property type="project" value="UniProtKB-ARBA"/>
</dbReference>
<dbReference type="OrthoDB" id="206708at2759"/>
<dbReference type="EnsemblMetazoa" id="BGLB006419-RB">
    <property type="protein sequence ID" value="BGLB006419-PB"/>
    <property type="gene ID" value="BGLB006419"/>
</dbReference>
<dbReference type="InterPro" id="IPR001173">
    <property type="entry name" value="Glyco_trans_2-like"/>
</dbReference>
<dbReference type="PANTHER" id="PTHR22916">
    <property type="entry name" value="GLYCOSYLTRANSFERASE"/>
    <property type="match status" value="1"/>
</dbReference>
<dbReference type="VEuPathDB" id="VectorBase:BGLB006419"/>
<dbReference type="SUPFAM" id="SSF53448">
    <property type="entry name" value="Nucleotide-diphospho-sugar transferases"/>
    <property type="match status" value="1"/>
</dbReference>
<dbReference type="Pfam" id="PF00535">
    <property type="entry name" value="Glycos_transf_2"/>
    <property type="match status" value="1"/>
</dbReference>